<dbReference type="GO" id="GO:0004808">
    <property type="term" value="F:tRNA (5-methylaminomethyl-2-thiouridylate)(34)-methyltransferase activity"/>
    <property type="evidence" value="ECO:0007669"/>
    <property type="project" value="InterPro"/>
</dbReference>
<dbReference type="OrthoDB" id="9786494at2"/>
<dbReference type="PANTHER" id="PTHR39963">
    <property type="entry name" value="SLL0983 PROTEIN"/>
    <property type="match status" value="1"/>
</dbReference>
<dbReference type="Proteomes" id="UP000321926">
    <property type="component" value="Unassembled WGS sequence"/>
</dbReference>
<dbReference type="GO" id="GO:0016645">
    <property type="term" value="F:oxidoreductase activity, acting on the CH-NH group of donors"/>
    <property type="evidence" value="ECO:0007669"/>
    <property type="project" value="InterPro"/>
</dbReference>
<dbReference type="InterPro" id="IPR047785">
    <property type="entry name" value="tRNA_MNMC2"/>
</dbReference>
<dbReference type="SUPFAM" id="SSF53335">
    <property type="entry name" value="S-adenosyl-L-methionine-dependent methyltransferases"/>
    <property type="match status" value="1"/>
</dbReference>
<name>A0A5C8K8D0_9BACT</name>
<dbReference type="PANTHER" id="PTHR39963:SF1">
    <property type="entry name" value="MNMC-LIKE METHYLTRANSFERASE DOMAIN-CONTAINING PROTEIN"/>
    <property type="match status" value="1"/>
</dbReference>
<dbReference type="CDD" id="cd02440">
    <property type="entry name" value="AdoMet_MTases"/>
    <property type="match status" value="1"/>
</dbReference>
<keyword evidence="3" id="KW-1185">Reference proteome</keyword>
<keyword evidence="2" id="KW-0489">Methyltransferase</keyword>
<accession>A0A5C8K8D0</accession>
<dbReference type="Gene3D" id="3.40.50.150">
    <property type="entry name" value="Vaccinia Virus protein VP39"/>
    <property type="match status" value="1"/>
</dbReference>
<comment type="caution">
    <text evidence="2">The sequence shown here is derived from an EMBL/GenBank/DDBJ whole genome shotgun (WGS) entry which is preliminary data.</text>
</comment>
<organism evidence="2 3">
    <name type="scientific">Pontibacter qinzhouensis</name>
    <dbReference type="NCBI Taxonomy" id="2603253"/>
    <lineage>
        <taxon>Bacteria</taxon>
        <taxon>Pseudomonadati</taxon>
        <taxon>Bacteroidota</taxon>
        <taxon>Cytophagia</taxon>
        <taxon>Cytophagales</taxon>
        <taxon>Hymenobacteraceae</taxon>
        <taxon>Pontibacter</taxon>
    </lineage>
</organism>
<dbReference type="GO" id="GO:0032259">
    <property type="term" value="P:methylation"/>
    <property type="evidence" value="ECO:0007669"/>
    <property type="project" value="UniProtKB-KW"/>
</dbReference>
<proteinExistence type="predicted"/>
<evidence type="ECO:0000313" key="2">
    <source>
        <dbReference type="EMBL" id="TXK45343.1"/>
    </source>
</evidence>
<reference evidence="2 3" key="1">
    <citation type="submission" date="2019-08" db="EMBL/GenBank/DDBJ databases">
        <authorList>
            <person name="Shi S."/>
        </authorList>
    </citation>
    <scope>NUCLEOTIDE SEQUENCE [LARGE SCALE GENOMIC DNA]</scope>
    <source>
        <strain evidence="2 3">GY10130</strain>
    </source>
</reference>
<dbReference type="InterPro" id="IPR029063">
    <property type="entry name" value="SAM-dependent_MTases_sf"/>
</dbReference>
<sequence>MQLEIRQTKDGSNTLYVPTLNEHYHSVHGALQESQHVFIKHGLEYILEQKKDLKILEVGFGTGLNAILTFPYALAKKAFVQYDTLEKYPLSQEVVEQLQFRNFILNPELLDYFEQMHQGNWNEPLEIIPYFTLQKIHETLEEFCPPAAYYDIVYFDAFAPEKQPELWTEEMFRKLFEATRPGGVLVTYCAKGSFKRALKAAGFTIEALPGPPGKREMTRGLKPVAV</sequence>
<feature type="domain" description="MnmC-like methyltransferase" evidence="1">
    <location>
        <begin position="141"/>
        <end position="222"/>
    </location>
</feature>
<dbReference type="InterPro" id="IPR008471">
    <property type="entry name" value="MnmC-like_methylTransf"/>
</dbReference>
<evidence type="ECO:0000259" key="1">
    <source>
        <dbReference type="Pfam" id="PF05430"/>
    </source>
</evidence>
<evidence type="ECO:0000313" key="3">
    <source>
        <dbReference type="Proteomes" id="UP000321926"/>
    </source>
</evidence>
<dbReference type="RefSeq" id="WP_147922079.1">
    <property type="nucleotide sequence ID" value="NZ_VRTY01000043.1"/>
</dbReference>
<gene>
    <name evidence="2" type="primary">mnmD</name>
    <name evidence="2" type="ORF">FVR03_12455</name>
</gene>
<dbReference type="AlphaFoldDB" id="A0A5C8K8D0"/>
<dbReference type="EMBL" id="VRTY01000043">
    <property type="protein sequence ID" value="TXK45343.1"/>
    <property type="molecule type" value="Genomic_DNA"/>
</dbReference>
<keyword evidence="2" id="KW-0808">Transferase</keyword>
<protein>
    <submittedName>
        <fullName evidence="2">tRNA (5-methylaminomethyl-2-thiouridine)(34)-methyltransferase MnmD</fullName>
    </submittedName>
</protein>
<dbReference type="Pfam" id="PF05430">
    <property type="entry name" value="Methyltransf_30"/>
    <property type="match status" value="1"/>
</dbReference>
<dbReference type="NCBIfam" id="NF033855">
    <property type="entry name" value="tRNA_MNMC2"/>
    <property type="match status" value="1"/>
</dbReference>